<accession>A0A1G2B6Y7</accession>
<sequence length="154" mass="18052">MNIFTNKNRVLIIILCVFVFIELIGLFYMQFFRSFDHQDVKKNNDFQYRETLMCHVIHTTRTRGGLYLPYYDEKTFVLTKLNTDTPEFLRAEGQTWGKYNKKYDGEGYITLEMESSWDSDVIGINKTAGTFVRTIQGIEGGKFQYAIAQKGYCE</sequence>
<keyword evidence="1" id="KW-0472">Membrane</keyword>
<dbReference type="AlphaFoldDB" id="A0A1G2B6Y7"/>
<feature type="transmembrane region" description="Helical" evidence="1">
    <location>
        <begin position="12"/>
        <end position="32"/>
    </location>
</feature>
<keyword evidence="1" id="KW-0812">Transmembrane</keyword>
<evidence type="ECO:0000313" key="3">
    <source>
        <dbReference type="Proteomes" id="UP000176952"/>
    </source>
</evidence>
<evidence type="ECO:0000313" key="2">
    <source>
        <dbReference type="EMBL" id="OGY84912.1"/>
    </source>
</evidence>
<dbReference type="EMBL" id="MHKD01000009">
    <property type="protein sequence ID" value="OGY84912.1"/>
    <property type="molecule type" value="Genomic_DNA"/>
</dbReference>
<gene>
    <name evidence="2" type="ORF">A3F54_04165</name>
</gene>
<proteinExistence type="predicted"/>
<evidence type="ECO:0000256" key="1">
    <source>
        <dbReference type="SAM" id="Phobius"/>
    </source>
</evidence>
<name>A0A1G2B6Y7_9BACT</name>
<keyword evidence="1" id="KW-1133">Transmembrane helix</keyword>
<protein>
    <submittedName>
        <fullName evidence="2">Uncharacterized protein</fullName>
    </submittedName>
</protein>
<organism evidence="2 3">
    <name type="scientific">Candidatus Kerfeldbacteria bacterium RIFCSPHIGHO2_12_FULL_48_17</name>
    <dbReference type="NCBI Taxonomy" id="1798542"/>
    <lineage>
        <taxon>Bacteria</taxon>
        <taxon>Candidatus Kerfeldiibacteriota</taxon>
    </lineage>
</organism>
<comment type="caution">
    <text evidence="2">The sequence shown here is derived from an EMBL/GenBank/DDBJ whole genome shotgun (WGS) entry which is preliminary data.</text>
</comment>
<reference evidence="2 3" key="1">
    <citation type="journal article" date="2016" name="Nat. Commun.">
        <title>Thousands of microbial genomes shed light on interconnected biogeochemical processes in an aquifer system.</title>
        <authorList>
            <person name="Anantharaman K."/>
            <person name="Brown C.T."/>
            <person name="Hug L.A."/>
            <person name="Sharon I."/>
            <person name="Castelle C.J."/>
            <person name="Probst A.J."/>
            <person name="Thomas B.C."/>
            <person name="Singh A."/>
            <person name="Wilkins M.J."/>
            <person name="Karaoz U."/>
            <person name="Brodie E.L."/>
            <person name="Williams K.H."/>
            <person name="Hubbard S.S."/>
            <person name="Banfield J.F."/>
        </authorList>
    </citation>
    <scope>NUCLEOTIDE SEQUENCE [LARGE SCALE GENOMIC DNA]</scope>
</reference>
<dbReference type="Proteomes" id="UP000176952">
    <property type="component" value="Unassembled WGS sequence"/>
</dbReference>